<organism evidence="2 3">
    <name type="scientific">Paramecium sonneborni</name>
    <dbReference type="NCBI Taxonomy" id="65129"/>
    <lineage>
        <taxon>Eukaryota</taxon>
        <taxon>Sar</taxon>
        <taxon>Alveolata</taxon>
        <taxon>Ciliophora</taxon>
        <taxon>Intramacronucleata</taxon>
        <taxon>Oligohymenophorea</taxon>
        <taxon>Peniculida</taxon>
        <taxon>Parameciidae</taxon>
        <taxon>Paramecium</taxon>
    </lineage>
</organism>
<comment type="caution">
    <text evidence="2">The sequence shown here is derived from an EMBL/GenBank/DDBJ whole genome shotgun (WGS) entry which is preliminary data.</text>
</comment>
<evidence type="ECO:0000313" key="3">
    <source>
        <dbReference type="Proteomes" id="UP000692954"/>
    </source>
</evidence>
<feature type="region of interest" description="Disordered" evidence="1">
    <location>
        <begin position="1"/>
        <end position="58"/>
    </location>
</feature>
<name>A0A8S1NH33_9CILI</name>
<protein>
    <submittedName>
        <fullName evidence="2">Uncharacterized protein</fullName>
    </submittedName>
</protein>
<dbReference type="AlphaFoldDB" id="A0A8S1NH33"/>
<reference evidence="2" key="1">
    <citation type="submission" date="2021-01" db="EMBL/GenBank/DDBJ databases">
        <authorList>
            <consortium name="Genoscope - CEA"/>
            <person name="William W."/>
        </authorList>
    </citation>
    <scope>NUCLEOTIDE SEQUENCE</scope>
</reference>
<sequence>MENQNKNPVETEEEGQILKKQQNQQDQQKNENKEVIPKLKEQEAKNEKQKHDNSSKNDQQVINNLIENGNQQKNEQQQQQQNPVQIENEYLNILEYLERQLERYRKIEAQCVSQKDKGVLKRIMLTFESQLEKLKFNIIEPITNDVSNFGGISLIKELEQTEESFFSKSKIQSHLKEIYKFYSKIFYVRGPSDDFTRINHESQTLTEGKFMIFCRQFGLLDEKIHHIKTQSSKYVQTNRILNDTITNKSNKIFPSSQRNPQQENMRILSFKELNLLFRRVNQNQNEITFMNFILLLRELSKFMFQEDQAKAEIRLFRYIEVDTTQFKKKMKSLNIPFESKDEQGFRKPKGLQLQKFINYSTDQLKSKRILVEEWKNVKKQELRDKIISQIDQSRSKSIVFEPSYRKTNNYRERKLKKIGLDVNSNQIVNWEKLDKLDPQLLLHEEFRPEDLIEENDDEDDNYYLKSYDLSKQNNKIIMKISSLDQRQQKYQLKTEYTKRQIQNISKLSQQSDQKSAYLKLPRLQYK</sequence>
<evidence type="ECO:0000313" key="2">
    <source>
        <dbReference type="EMBL" id="CAD8089646.1"/>
    </source>
</evidence>
<keyword evidence="3" id="KW-1185">Reference proteome</keyword>
<dbReference type="Proteomes" id="UP000692954">
    <property type="component" value="Unassembled WGS sequence"/>
</dbReference>
<evidence type="ECO:0000256" key="1">
    <source>
        <dbReference type="SAM" id="MobiDB-lite"/>
    </source>
</evidence>
<dbReference type="EMBL" id="CAJJDN010000054">
    <property type="protein sequence ID" value="CAD8089646.1"/>
    <property type="molecule type" value="Genomic_DNA"/>
</dbReference>
<accession>A0A8S1NH33</accession>
<feature type="compositionally biased region" description="Basic and acidic residues" evidence="1">
    <location>
        <begin position="28"/>
        <end position="55"/>
    </location>
</feature>
<dbReference type="OrthoDB" id="303832at2759"/>
<gene>
    <name evidence="2" type="ORF">PSON_ATCC_30995.1.T0540238</name>
</gene>
<proteinExistence type="predicted"/>